<evidence type="ECO:0000313" key="11">
    <source>
        <dbReference type="Proteomes" id="UP001592528"/>
    </source>
</evidence>
<dbReference type="Pfam" id="PF21317">
    <property type="entry name" value="BetaGal_ABD_1"/>
    <property type="match status" value="1"/>
</dbReference>
<accession>A0ABV6UHY1</accession>
<evidence type="ECO:0000256" key="6">
    <source>
        <dbReference type="SAM" id="MobiDB-lite"/>
    </source>
</evidence>
<dbReference type="SUPFAM" id="SSF51445">
    <property type="entry name" value="(Trans)glycosidases"/>
    <property type="match status" value="1"/>
</dbReference>
<dbReference type="SUPFAM" id="SSF49785">
    <property type="entry name" value="Galactose-binding domain-like"/>
    <property type="match status" value="1"/>
</dbReference>
<feature type="domain" description="Glycoside hydrolase 35 catalytic" evidence="7">
    <location>
        <begin position="29"/>
        <end position="344"/>
    </location>
</feature>
<dbReference type="Pfam" id="PF01301">
    <property type="entry name" value="Glyco_hydro_35"/>
    <property type="match status" value="1"/>
</dbReference>
<dbReference type="Gene3D" id="3.20.20.80">
    <property type="entry name" value="Glycosidases"/>
    <property type="match status" value="1"/>
</dbReference>
<dbReference type="PRINTS" id="PR00742">
    <property type="entry name" value="GLHYDRLASE35"/>
</dbReference>
<name>A0ABV6UHY1_9ACTN</name>
<sequence>MPNRPTPPPRSPRPPTPDAASGLTVVADSFLRNGRPHRIVSAAIHYFRVRPELWHDRLLRLRAMGVNTVETYIAWNVHEPEPGVFDFDGPQDVAAFITVAADLGLDVIVRPGPFICAEWEFGGLPGWLLADPLLRLRRNELRYLAAVDAWFDVLLPVLTPLQAGRGGPVVALQVENEYGSFGNETAHLEYLRQGLLRRGATDCLLFTADGAGDNFQLGGTIPGVLSSATFGSRPEAALATLRRHQPEGPLFVSEYWHGWFDHWGEPHHTRDAEEAAQVLDTLLTAGASVNIYMGHGGTNFGWYNGANHTGTVYQPTVTSYDYGAPVGEAGELTEKFHRFREVIARHLGPNPHQLPSLSQRLTPRQIRPEAVTALRDSLDLLAKAHHRAEPEPMETLGQSLGLIHYRTRLRGPLPQAQLSVDGLADRAQVFLDGAELGVLHRDRPNQTLTIAVPEQGAVLELLVENQGRINYGPLLTTDRKGISGGVRLDNQYQFDWEIRPLPLADLTPLEFPTPQVSPASPTTGPTFHRLHLDIDTPADGFLALPGWTKGMVWLNGFALGRYWAEGPQETLYAPAPLWRPGTNELIVLELHQPGAHLELTDTPRLGATDSTPIPQW</sequence>
<feature type="domain" description="Beta-galactosidase galactose-binding" evidence="9">
    <location>
        <begin position="525"/>
        <end position="583"/>
    </location>
</feature>
<dbReference type="EC" id="3.2.1.23" evidence="4"/>
<dbReference type="Gene3D" id="2.60.120.260">
    <property type="entry name" value="Galactose-binding domain-like"/>
    <property type="match status" value="2"/>
</dbReference>
<organism evidence="10 11">
    <name type="scientific">Streptacidiphilus cavernicola</name>
    <dbReference type="NCBI Taxonomy" id="3342716"/>
    <lineage>
        <taxon>Bacteria</taxon>
        <taxon>Bacillati</taxon>
        <taxon>Actinomycetota</taxon>
        <taxon>Actinomycetes</taxon>
        <taxon>Kitasatosporales</taxon>
        <taxon>Streptomycetaceae</taxon>
        <taxon>Streptacidiphilus</taxon>
    </lineage>
</organism>
<evidence type="ECO:0000259" key="8">
    <source>
        <dbReference type="Pfam" id="PF21317"/>
    </source>
</evidence>
<dbReference type="PANTHER" id="PTHR23421">
    <property type="entry name" value="BETA-GALACTOSIDASE RELATED"/>
    <property type="match status" value="1"/>
</dbReference>
<comment type="caution">
    <text evidence="10">The sequence shown here is derived from an EMBL/GenBank/DDBJ whole genome shotgun (WGS) entry which is preliminary data.</text>
</comment>
<feature type="region of interest" description="Disordered" evidence="6">
    <location>
        <begin position="1"/>
        <end position="20"/>
    </location>
</feature>
<comment type="catalytic activity">
    <reaction evidence="4">
        <text>Hydrolysis of terminal non-reducing beta-D-galactose residues in beta-D-galactosides.</text>
        <dbReference type="EC" id="3.2.1.23"/>
    </reaction>
</comment>
<dbReference type="InterPro" id="IPR031330">
    <property type="entry name" value="Gly_Hdrlase_35_cat"/>
</dbReference>
<dbReference type="InterPro" id="IPR001944">
    <property type="entry name" value="Glycoside_Hdrlase_35"/>
</dbReference>
<evidence type="ECO:0000256" key="3">
    <source>
        <dbReference type="ARBA" id="ARBA00023295"/>
    </source>
</evidence>
<keyword evidence="3 4" id="KW-0326">Glycosidase</keyword>
<dbReference type="Pfam" id="PF21467">
    <property type="entry name" value="BetaGal_gal-bd"/>
    <property type="match status" value="1"/>
</dbReference>
<dbReference type="PIRSF" id="PIRSF006336">
    <property type="entry name" value="B-gal"/>
    <property type="match status" value="1"/>
</dbReference>
<feature type="domain" description="Beta-galactosidase 1-like first all-beta" evidence="8">
    <location>
        <begin position="390"/>
        <end position="501"/>
    </location>
</feature>
<evidence type="ECO:0000256" key="5">
    <source>
        <dbReference type="RuleBase" id="RU003679"/>
    </source>
</evidence>
<gene>
    <name evidence="10" type="ORF">ACEZDJ_07115</name>
</gene>
<comment type="similarity">
    <text evidence="1 5">Belongs to the glycosyl hydrolase 35 family.</text>
</comment>
<dbReference type="PROSITE" id="PS01182">
    <property type="entry name" value="GLYCOSYL_HYDROL_F35"/>
    <property type="match status" value="1"/>
</dbReference>
<evidence type="ECO:0000256" key="4">
    <source>
        <dbReference type="RuleBase" id="RU000675"/>
    </source>
</evidence>
<dbReference type="InterPro" id="IPR017853">
    <property type="entry name" value="GH"/>
</dbReference>
<proteinExistence type="inferred from homology"/>
<evidence type="ECO:0000259" key="9">
    <source>
        <dbReference type="Pfam" id="PF21467"/>
    </source>
</evidence>
<evidence type="ECO:0000313" key="10">
    <source>
        <dbReference type="EMBL" id="MFC1401053.1"/>
    </source>
</evidence>
<dbReference type="RefSeq" id="WP_051725070.1">
    <property type="nucleotide sequence ID" value="NZ_JBHEZZ010000003.1"/>
</dbReference>
<dbReference type="InterPro" id="IPR026283">
    <property type="entry name" value="B-gal_1-like"/>
</dbReference>
<evidence type="ECO:0000256" key="1">
    <source>
        <dbReference type="ARBA" id="ARBA00009809"/>
    </source>
</evidence>
<reference evidence="10 11" key="1">
    <citation type="submission" date="2024-09" db="EMBL/GenBank/DDBJ databases">
        <authorList>
            <person name="Lee S.D."/>
        </authorList>
    </citation>
    <scope>NUCLEOTIDE SEQUENCE [LARGE SCALE GENOMIC DNA]</scope>
    <source>
        <strain evidence="10 11">N1-5</strain>
    </source>
</reference>
<dbReference type="InterPro" id="IPR008979">
    <property type="entry name" value="Galactose-bd-like_sf"/>
</dbReference>
<evidence type="ECO:0000256" key="2">
    <source>
        <dbReference type="ARBA" id="ARBA00022801"/>
    </source>
</evidence>
<dbReference type="EMBL" id="JBHEZZ010000003">
    <property type="protein sequence ID" value="MFC1401053.1"/>
    <property type="molecule type" value="Genomic_DNA"/>
</dbReference>
<protein>
    <recommendedName>
        <fullName evidence="4">Beta-galactosidase</fullName>
        <ecNumber evidence="4">3.2.1.23</ecNumber>
    </recommendedName>
</protein>
<dbReference type="Proteomes" id="UP001592528">
    <property type="component" value="Unassembled WGS sequence"/>
</dbReference>
<evidence type="ECO:0000259" key="7">
    <source>
        <dbReference type="Pfam" id="PF01301"/>
    </source>
</evidence>
<dbReference type="InterPro" id="IPR048913">
    <property type="entry name" value="BetaGal_gal-bd"/>
</dbReference>
<dbReference type="InterPro" id="IPR048912">
    <property type="entry name" value="BetaGal1-like_ABD1"/>
</dbReference>
<dbReference type="InterPro" id="IPR019801">
    <property type="entry name" value="Glyco_hydro_35_CS"/>
</dbReference>
<keyword evidence="2 4" id="KW-0378">Hydrolase</keyword>
<feature type="compositionally biased region" description="Pro residues" evidence="6">
    <location>
        <begin position="1"/>
        <end position="17"/>
    </location>
</feature>
<keyword evidence="11" id="KW-1185">Reference proteome</keyword>